<evidence type="ECO:0000313" key="3">
    <source>
        <dbReference type="Proteomes" id="UP000050546"/>
    </source>
</evidence>
<dbReference type="Proteomes" id="UP000050546">
    <property type="component" value="Unassembled WGS sequence"/>
</dbReference>
<dbReference type="InterPro" id="IPR000477">
    <property type="entry name" value="RT_dom"/>
</dbReference>
<dbReference type="STRING" id="1437877.GCA_001564415_01890"/>
<dbReference type="RefSeq" id="WP_081022875.1">
    <property type="nucleotide sequence ID" value="NZ_JAGHVR010000036.1"/>
</dbReference>
<organism evidence="2 3">
    <name type="scientific">Xanthomonas phaseoli pv. dieffenbachiae</name>
    <dbReference type="NCBI Taxonomy" id="92828"/>
    <lineage>
        <taxon>Bacteria</taxon>
        <taxon>Pseudomonadati</taxon>
        <taxon>Pseudomonadota</taxon>
        <taxon>Gammaproteobacteria</taxon>
        <taxon>Lysobacterales</taxon>
        <taxon>Lysobacteraceae</taxon>
        <taxon>Xanthomonas</taxon>
    </lineage>
</organism>
<protein>
    <recommendedName>
        <fullName evidence="1">Reverse transcriptase domain-containing protein</fullName>
    </recommendedName>
</protein>
<dbReference type="Pfam" id="PF00078">
    <property type="entry name" value="RVT_1"/>
    <property type="match status" value="1"/>
</dbReference>
<dbReference type="Gene3D" id="3.30.70.270">
    <property type="match status" value="1"/>
</dbReference>
<sequence>MKRWEHRFEVKPGRWVYVPTPLGKAAGEAIRLSVSKVWARPKFYFHLRKGGHVAALRRHLKNQYFFRCDLDDFFGRINQSRVTRCLKESFSYVDARKMASDSVVIRPDTGKTMLPYGYVQSPILASLALDRSRVGRFLRQCESSEDMTVSVYMDDIVLSSNDEARLYVVATELAKLATDAYLPLSAGKTIGPGSTVTAFNVELSHGLLTLTQDRLDRFRESYATASSLHVEDGIVRYVHSINSAQVADVTA</sequence>
<proteinExistence type="predicted"/>
<name>A0A1V9HCQ7_9XANT</name>
<gene>
    <name evidence="2" type="ORF">IM53_007230</name>
</gene>
<dbReference type="AlphaFoldDB" id="A0A1V9HCQ7"/>
<reference evidence="2 3" key="2">
    <citation type="journal article" date="2017" name="Plant Pathol.">
        <title>Pathogenicity and virulence gene content of Xanthomonas strains infecting Araceae, formerly known as Xanthomonas axonopodis pv. dieffenbachiae.</title>
        <authorList>
            <person name="Constantin E.C."/>
            <person name="Haegeman A."/>
            <person name="Van Vaerenbergh J."/>
            <person name="Baeyen S."/>
            <person name="Van Malderghem C."/>
            <person name="Maes M."/>
            <person name="Cottyn B."/>
        </authorList>
    </citation>
    <scope>NUCLEOTIDE SEQUENCE [LARGE SCALE GENOMIC DNA]</scope>
    <source>
        <strain evidence="2 3">LMG 25940</strain>
    </source>
</reference>
<reference evidence="2 3" key="1">
    <citation type="journal article" date="2016" name="Plant Pathol.">
        <title>Genetic characterization of strains named as Xanthomonas axonopodis pv. dieffenbachiae leads to a taxonomic revision of the X. axonopodis species complex.</title>
        <authorList>
            <person name="Constantin E.C."/>
            <person name="Cleenwerck I."/>
            <person name="Maes M."/>
            <person name="Baeyen S."/>
            <person name="Van Malderghem C."/>
            <person name="De Vos P."/>
            <person name="Cottyn B."/>
        </authorList>
    </citation>
    <scope>NUCLEOTIDE SEQUENCE [LARGE SCALE GENOMIC DNA]</scope>
    <source>
        <strain evidence="2 3">LMG 25940</strain>
    </source>
</reference>
<feature type="domain" description="Reverse transcriptase" evidence="1">
    <location>
        <begin position="1"/>
        <end position="203"/>
    </location>
</feature>
<dbReference type="PROSITE" id="PS50878">
    <property type="entry name" value="RT_POL"/>
    <property type="match status" value="1"/>
</dbReference>
<dbReference type="InterPro" id="IPR043502">
    <property type="entry name" value="DNA/RNA_pol_sf"/>
</dbReference>
<evidence type="ECO:0000313" key="2">
    <source>
        <dbReference type="EMBL" id="OQP80663.1"/>
    </source>
</evidence>
<dbReference type="SUPFAM" id="SSF56672">
    <property type="entry name" value="DNA/RNA polymerases"/>
    <property type="match status" value="1"/>
</dbReference>
<accession>A0A1V9HCQ7</accession>
<dbReference type="EMBL" id="JPYI02000037">
    <property type="protein sequence ID" value="OQP80663.1"/>
    <property type="molecule type" value="Genomic_DNA"/>
</dbReference>
<evidence type="ECO:0000259" key="1">
    <source>
        <dbReference type="PROSITE" id="PS50878"/>
    </source>
</evidence>
<dbReference type="InterPro" id="IPR043128">
    <property type="entry name" value="Rev_trsase/Diguanyl_cyclase"/>
</dbReference>
<comment type="caution">
    <text evidence="2">The sequence shown here is derived from an EMBL/GenBank/DDBJ whole genome shotgun (WGS) entry which is preliminary data.</text>
</comment>